<comment type="similarity">
    <text evidence="5">Belongs to the 4-toluene sulfonate uptake permease (TSUP) (TC 2.A.102) family.</text>
</comment>
<dbReference type="InterPro" id="IPR051598">
    <property type="entry name" value="TSUP/Inactive_protease-like"/>
</dbReference>
<evidence type="ECO:0000256" key="4">
    <source>
        <dbReference type="ARBA" id="ARBA00023136"/>
    </source>
</evidence>
<feature type="transmembrane region" description="Helical" evidence="5">
    <location>
        <begin position="155"/>
        <end position="178"/>
    </location>
</feature>
<dbReference type="FunCoup" id="A0A7G1G7V8">
    <property type="interactions" value="208"/>
</dbReference>
<keyword evidence="5" id="KW-1003">Cell membrane</keyword>
<evidence type="ECO:0000256" key="2">
    <source>
        <dbReference type="ARBA" id="ARBA00022692"/>
    </source>
</evidence>
<evidence type="ECO:0000313" key="6">
    <source>
        <dbReference type="EMBL" id="BBE31466.1"/>
    </source>
</evidence>
<proteinExistence type="inferred from homology"/>
<dbReference type="EMBL" id="AP018712">
    <property type="protein sequence ID" value="BBE31466.1"/>
    <property type="molecule type" value="Genomic_DNA"/>
</dbReference>
<gene>
    <name evidence="6" type="ORF">OSSY52_16070</name>
</gene>
<dbReference type="Proteomes" id="UP000516361">
    <property type="component" value="Chromosome"/>
</dbReference>
<dbReference type="KEGG" id="ocy:OSSY52_16070"/>
<feature type="transmembrane region" description="Helical" evidence="5">
    <location>
        <begin position="184"/>
        <end position="204"/>
    </location>
</feature>
<keyword evidence="3 5" id="KW-1133">Transmembrane helix</keyword>
<comment type="subcellular location">
    <subcellularLocation>
        <location evidence="5">Cell membrane</location>
        <topology evidence="5">Multi-pass membrane protein</topology>
    </subcellularLocation>
    <subcellularLocation>
        <location evidence="1">Membrane</location>
        <topology evidence="1">Multi-pass membrane protein</topology>
    </subcellularLocation>
</comment>
<dbReference type="PANTHER" id="PTHR43701:SF2">
    <property type="entry name" value="MEMBRANE TRANSPORTER PROTEIN YJNA-RELATED"/>
    <property type="match status" value="1"/>
</dbReference>
<evidence type="ECO:0000313" key="7">
    <source>
        <dbReference type="Proteomes" id="UP000516361"/>
    </source>
</evidence>
<keyword evidence="2 5" id="KW-0812">Transmembrane</keyword>
<evidence type="ECO:0000256" key="3">
    <source>
        <dbReference type="ARBA" id="ARBA00022989"/>
    </source>
</evidence>
<evidence type="ECO:0000256" key="1">
    <source>
        <dbReference type="ARBA" id="ARBA00004141"/>
    </source>
</evidence>
<dbReference type="InParanoid" id="A0A7G1G7V8"/>
<dbReference type="PANTHER" id="PTHR43701">
    <property type="entry name" value="MEMBRANE TRANSPORTER PROTEIN MJ0441-RELATED"/>
    <property type="match status" value="1"/>
</dbReference>
<name>A0A7G1G7V8_9BACT</name>
<feature type="transmembrane region" description="Helical" evidence="5">
    <location>
        <begin position="216"/>
        <end position="234"/>
    </location>
</feature>
<keyword evidence="7" id="KW-1185">Reference proteome</keyword>
<dbReference type="InterPro" id="IPR002781">
    <property type="entry name" value="TM_pro_TauE-like"/>
</dbReference>
<feature type="transmembrane region" description="Helical" evidence="5">
    <location>
        <begin position="117"/>
        <end position="143"/>
    </location>
</feature>
<protein>
    <recommendedName>
        <fullName evidence="5">Probable membrane transporter protein</fullName>
    </recommendedName>
</protein>
<feature type="transmembrane region" description="Helical" evidence="5">
    <location>
        <begin position="38"/>
        <end position="60"/>
    </location>
</feature>
<keyword evidence="4 5" id="KW-0472">Membrane</keyword>
<accession>A0A7G1G7V8</accession>
<dbReference type="GO" id="GO:0005886">
    <property type="term" value="C:plasma membrane"/>
    <property type="evidence" value="ECO:0007669"/>
    <property type="project" value="UniProtKB-SubCell"/>
</dbReference>
<evidence type="ECO:0000256" key="5">
    <source>
        <dbReference type="RuleBase" id="RU363041"/>
    </source>
</evidence>
<reference evidence="6 7" key="1">
    <citation type="submission" date="2018-06" db="EMBL/GenBank/DDBJ databases">
        <title>Genome sequencing of Oceanotoga sp. sy52.</title>
        <authorList>
            <person name="Mori K."/>
        </authorList>
    </citation>
    <scope>NUCLEOTIDE SEQUENCE [LARGE SCALE GENOMIC DNA]</scope>
    <source>
        <strain evidence="7">sy52</strain>
    </source>
</reference>
<dbReference type="AlphaFoldDB" id="A0A7G1G7V8"/>
<sequence length="235" mass="25259">MLILTLFGIPISQAATAGQFILFSAAFAAMIIFHKKKVVIWSLAFLIGGLSATSAFLGGYFSHFFTPVTLKLTFSVLLIISGIIMLIPVAEKNITSKNKKIGYWTIKSKDNNYLINLWLIIPITILIGFTSGMVGVSGGSFLVPLMVLGCSVPMYVAVGTASPLIMVTAFTGFLGHLFQGDFNAVLSISLAIIAIFGGVIGGKLALKSRPKNLKKIFAYTNWLAAVLMLGNIFLR</sequence>
<dbReference type="Pfam" id="PF01925">
    <property type="entry name" value="TauE"/>
    <property type="match status" value="1"/>
</dbReference>
<organism evidence="6 7">
    <name type="scientific">Tepiditoga spiralis</name>
    <dbReference type="NCBI Taxonomy" id="2108365"/>
    <lineage>
        <taxon>Bacteria</taxon>
        <taxon>Thermotogati</taxon>
        <taxon>Thermotogota</taxon>
        <taxon>Thermotogae</taxon>
        <taxon>Petrotogales</taxon>
        <taxon>Petrotogaceae</taxon>
        <taxon>Tepiditoga</taxon>
    </lineage>
</organism>
<feature type="transmembrane region" description="Helical" evidence="5">
    <location>
        <begin position="72"/>
        <end position="90"/>
    </location>
</feature>